<dbReference type="EMBL" id="SMMG02000007">
    <property type="protein sequence ID" value="KAA3466700.1"/>
    <property type="molecule type" value="Genomic_DNA"/>
</dbReference>
<dbReference type="OrthoDB" id="1938712at2759"/>
<sequence>MKCEISEFVFKCIICQQVKAKHQVPSGLLQPVMILEWKWERVTMNFFRVSKIVRFHDVLLSIISDCDTRFTSRFWGRLHAALGSQLNSSIDFHSQMDDQSE</sequence>
<name>A0A5B6VBX6_9ROSI</name>
<dbReference type="InterPro" id="IPR012337">
    <property type="entry name" value="RNaseH-like_sf"/>
</dbReference>
<keyword evidence="2" id="KW-1185">Reference proteome</keyword>
<gene>
    <name evidence="1" type="ORF">EPI10_001772</name>
</gene>
<accession>A0A5B6VBX6</accession>
<dbReference type="SUPFAM" id="SSF53098">
    <property type="entry name" value="Ribonuclease H-like"/>
    <property type="match status" value="1"/>
</dbReference>
<dbReference type="PANTHER" id="PTHR35046">
    <property type="entry name" value="ZINC KNUCKLE (CCHC-TYPE) FAMILY PROTEIN"/>
    <property type="match status" value="1"/>
</dbReference>
<dbReference type="InterPro" id="IPR036397">
    <property type="entry name" value="RNaseH_sf"/>
</dbReference>
<dbReference type="AlphaFoldDB" id="A0A5B6VBX6"/>
<evidence type="ECO:0000313" key="2">
    <source>
        <dbReference type="Proteomes" id="UP000325315"/>
    </source>
</evidence>
<reference evidence="1" key="1">
    <citation type="submission" date="2019-08" db="EMBL/GenBank/DDBJ databases">
        <authorList>
            <person name="Liu F."/>
        </authorList>
    </citation>
    <scope>NUCLEOTIDE SEQUENCE [LARGE SCALE GENOMIC DNA]</scope>
    <source>
        <strain evidence="1">PA1801</strain>
        <tissue evidence="1">Leaf</tissue>
    </source>
</reference>
<proteinExistence type="predicted"/>
<dbReference type="Proteomes" id="UP000325315">
    <property type="component" value="Unassembled WGS sequence"/>
</dbReference>
<dbReference type="PANTHER" id="PTHR35046:SF26">
    <property type="entry name" value="RNA-DIRECTED DNA POLYMERASE"/>
    <property type="match status" value="1"/>
</dbReference>
<dbReference type="GO" id="GO:0003676">
    <property type="term" value="F:nucleic acid binding"/>
    <property type="evidence" value="ECO:0007669"/>
    <property type="project" value="InterPro"/>
</dbReference>
<protein>
    <submittedName>
        <fullName evidence="1">Integrase</fullName>
    </submittedName>
</protein>
<comment type="caution">
    <text evidence="1">The sequence shown here is derived from an EMBL/GenBank/DDBJ whole genome shotgun (WGS) entry which is preliminary data.</text>
</comment>
<dbReference type="Gene3D" id="3.30.420.10">
    <property type="entry name" value="Ribonuclease H-like superfamily/Ribonuclease H"/>
    <property type="match status" value="1"/>
</dbReference>
<evidence type="ECO:0000313" key="1">
    <source>
        <dbReference type="EMBL" id="KAA3466700.1"/>
    </source>
</evidence>
<organism evidence="1 2">
    <name type="scientific">Gossypium australe</name>
    <dbReference type="NCBI Taxonomy" id="47621"/>
    <lineage>
        <taxon>Eukaryota</taxon>
        <taxon>Viridiplantae</taxon>
        <taxon>Streptophyta</taxon>
        <taxon>Embryophyta</taxon>
        <taxon>Tracheophyta</taxon>
        <taxon>Spermatophyta</taxon>
        <taxon>Magnoliopsida</taxon>
        <taxon>eudicotyledons</taxon>
        <taxon>Gunneridae</taxon>
        <taxon>Pentapetalae</taxon>
        <taxon>rosids</taxon>
        <taxon>malvids</taxon>
        <taxon>Malvales</taxon>
        <taxon>Malvaceae</taxon>
        <taxon>Malvoideae</taxon>
        <taxon>Gossypium</taxon>
    </lineage>
</organism>